<dbReference type="InterPro" id="IPR023896">
    <property type="entry name" value="LTA_DltD"/>
</dbReference>
<dbReference type="Pfam" id="PF04914">
    <property type="entry name" value="DltD"/>
    <property type="match status" value="1"/>
</dbReference>
<dbReference type="Gene3D" id="3.40.50.1110">
    <property type="entry name" value="SGNH hydrolase"/>
    <property type="match status" value="1"/>
</dbReference>
<name>A0A1H9N8Q9_9ACTN</name>
<sequence length="459" mass="51168">MSTTATNTDKRQDAAAAPEGTPLSPEPSMVRRTFLAATAGGLATLGAGLAATNALVLPQAVENYNDGVDADQWRLFDYVYGNTKSESWEFTATNMSRTGRLCFGSSEFHYSAPLIPQCPQAVFGEHNTGVDLTYVGEAYDQSLWNAIAAGAYAQADIPNRDVALFVSPQWFFRGNGAQKKFKSKFSYELYRAFCDNTQVSEQTRSYVHDRLLALGIDKATLADCEQATPIDELNDLVIHAQKDAKLRLGINDLVSQAPLLSEERRSGTWSGEPDWDALLAQADETGWQMSASNDMGIYNDYWKAHSKQVGEYKQSFDDAELEFADFQALLDVCREAGLSPIVVLIPMHGAWYDDRAYIDVDERQGWYDRMIDICDQNGLPYADFQSCEYERYFFCDTVHPGWRGWVRIEKALYHHFLGQDDEFLGGKGHGQVTGQGLVTMGDQAKQQEQQTAADGSDRQ</sequence>
<dbReference type="EMBL" id="FOGP01000001">
    <property type="protein sequence ID" value="SER32314.1"/>
    <property type="molecule type" value="Genomic_DNA"/>
</dbReference>
<organism evidence="2 3">
    <name type="scientific">Parafannyhessea umbonata</name>
    <dbReference type="NCBI Taxonomy" id="604330"/>
    <lineage>
        <taxon>Bacteria</taxon>
        <taxon>Bacillati</taxon>
        <taxon>Actinomycetota</taxon>
        <taxon>Coriobacteriia</taxon>
        <taxon>Coriobacteriales</taxon>
        <taxon>Atopobiaceae</taxon>
        <taxon>Parafannyhessea</taxon>
    </lineage>
</organism>
<dbReference type="SUPFAM" id="SSF52266">
    <property type="entry name" value="SGNH hydrolase"/>
    <property type="match status" value="1"/>
</dbReference>
<protein>
    <submittedName>
        <fullName evidence="2">D-alanine transfer protein</fullName>
    </submittedName>
</protein>
<dbReference type="PROSITE" id="PS51318">
    <property type="entry name" value="TAT"/>
    <property type="match status" value="1"/>
</dbReference>
<dbReference type="InterPro" id="IPR036514">
    <property type="entry name" value="SGNH_hydro_sf"/>
</dbReference>
<dbReference type="RefSeq" id="WP_091007590.1">
    <property type="nucleotide sequence ID" value="NZ_FOGP01000001.1"/>
</dbReference>
<dbReference type="PANTHER" id="PTHR40039">
    <property type="entry name" value="PROTEIN DLTD"/>
    <property type="match status" value="1"/>
</dbReference>
<reference evidence="3" key="1">
    <citation type="submission" date="2016-10" db="EMBL/GenBank/DDBJ databases">
        <authorList>
            <person name="Varghese N."/>
            <person name="Submissions S."/>
        </authorList>
    </citation>
    <scope>NUCLEOTIDE SEQUENCE [LARGE SCALE GENOMIC DNA]</scope>
    <source>
        <strain evidence="3">KHGC19</strain>
    </source>
</reference>
<dbReference type="NCBIfam" id="TIGR04092">
    <property type="entry name" value="LTA_DltD"/>
    <property type="match status" value="1"/>
</dbReference>
<dbReference type="InterPro" id="IPR006998">
    <property type="entry name" value="DltD"/>
</dbReference>
<dbReference type="PANTHER" id="PTHR40039:SF1">
    <property type="entry name" value="PROTEIN DLTD"/>
    <property type="match status" value="1"/>
</dbReference>
<evidence type="ECO:0000256" key="1">
    <source>
        <dbReference type="SAM" id="MobiDB-lite"/>
    </source>
</evidence>
<evidence type="ECO:0000313" key="2">
    <source>
        <dbReference type="EMBL" id="SER32314.1"/>
    </source>
</evidence>
<proteinExistence type="predicted"/>
<dbReference type="AlphaFoldDB" id="A0A1H9N8Q9"/>
<dbReference type="Proteomes" id="UP000199128">
    <property type="component" value="Unassembled WGS sequence"/>
</dbReference>
<feature type="region of interest" description="Disordered" evidence="1">
    <location>
        <begin position="1"/>
        <end position="28"/>
    </location>
</feature>
<evidence type="ECO:0000313" key="3">
    <source>
        <dbReference type="Proteomes" id="UP000199128"/>
    </source>
</evidence>
<dbReference type="InterPro" id="IPR006311">
    <property type="entry name" value="TAT_signal"/>
</dbReference>
<gene>
    <name evidence="2" type="ORF">SAMN05216446_0292</name>
</gene>
<accession>A0A1H9N8Q9</accession>